<dbReference type="WBParaSite" id="PDA_v2.g2691.t1">
    <property type="protein sequence ID" value="PDA_v2.g2691.t1"/>
    <property type="gene ID" value="PDA_v2.g2691"/>
</dbReference>
<name>A0A914Q793_9BILA</name>
<evidence type="ECO:0000313" key="2">
    <source>
        <dbReference type="WBParaSite" id="PDA_v2.g2691.t1"/>
    </source>
</evidence>
<dbReference type="AlphaFoldDB" id="A0A914Q793"/>
<protein>
    <submittedName>
        <fullName evidence="2">Uncharacterized protein</fullName>
    </submittedName>
</protein>
<reference evidence="2" key="1">
    <citation type="submission" date="2022-11" db="UniProtKB">
        <authorList>
            <consortium name="WormBaseParasite"/>
        </authorList>
    </citation>
    <scope>IDENTIFICATION</scope>
</reference>
<evidence type="ECO:0000313" key="1">
    <source>
        <dbReference type="Proteomes" id="UP000887578"/>
    </source>
</evidence>
<sequence>MLRWKKGTAVPSTFLFAKGIITQEQANCIFYTRVQIENNGKIISGAFKDNLGIRDLIKKRISTFTRKNTTLIRISNLFKIPKTESTVKKMKSVEWYLCLDENGVLVFKNHSKVERKDYLLAEMKSKEEFSLTPDTYTSLTAFYNNVPDY</sequence>
<proteinExistence type="predicted"/>
<keyword evidence="1" id="KW-1185">Reference proteome</keyword>
<dbReference type="Proteomes" id="UP000887578">
    <property type="component" value="Unplaced"/>
</dbReference>
<organism evidence="1 2">
    <name type="scientific">Panagrolaimus davidi</name>
    <dbReference type="NCBI Taxonomy" id="227884"/>
    <lineage>
        <taxon>Eukaryota</taxon>
        <taxon>Metazoa</taxon>
        <taxon>Ecdysozoa</taxon>
        <taxon>Nematoda</taxon>
        <taxon>Chromadorea</taxon>
        <taxon>Rhabditida</taxon>
        <taxon>Tylenchina</taxon>
        <taxon>Panagrolaimomorpha</taxon>
        <taxon>Panagrolaimoidea</taxon>
        <taxon>Panagrolaimidae</taxon>
        <taxon>Panagrolaimus</taxon>
    </lineage>
</organism>
<accession>A0A914Q793</accession>